<gene>
    <name evidence="1" type="ORF">CVT26_004303</name>
</gene>
<accession>A0A409WPT3</accession>
<proteinExistence type="predicted"/>
<protein>
    <recommendedName>
        <fullName evidence="3">N-acetyltransferase domain-containing protein</fullName>
    </recommendedName>
</protein>
<comment type="caution">
    <text evidence="1">The sequence shown here is derived from an EMBL/GenBank/DDBJ whole genome shotgun (WGS) entry which is preliminary data.</text>
</comment>
<organism evidence="1 2">
    <name type="scientific">Gymnopilus dilepis</name>
    <dbReference type="NCBI Taxonomy" id="231916"/>
    <lineage>
        <taxon>Eukaryota</taxon>
        <taxon>Fungi</taxon>
        <taxon>Dikarya</taxon>
        <taxon>Basidiomycota</taxon>
        <taxon>Agaricomycotina</taxon>
        <taxon>Agaricomycetes</taxon>
        <taxon>Agaricomycetidae</taxon>
        <taxon>Agaricales</taxon>
        <taxon>Agaricineae</taxon>
        <taxon>Hymenogastraceae</taxon>
        <taxon>Gymnopilus</taxon>
    </lineage>
</organism>
<dbReference type="InParanoid" id="A0A409WPT3"/>
<dbReference type="OrthoDB" id="61113at2759"/>
<dbReference type="Proteomes" id="UP000284706">
    <property type="component" value="Unassembled WGS sequence"/>
</dbReference>
<dbReference type="EMBL" id="NHYE01004945">
    <property type="protein sequence ID" value="PPQ80503.1"/>
    <property type="molecule type" value="Genomic_DNA"/>
</dbReference>
<name>A0A409WPT3_9AGAR</name>
<evidence type="ECO:0000313" key="1">
    <source>
        <dbReference type="EMBL" id="PPQ80503.1"/>
    </source>
</evidence>
<dbReference type="STRING" id="231916.A0A409WPT3"/>
<dbReference type="AlphaFoldDB" id="A0A409WPT3"/>
<sequence>MFSRVSSPSSLKDKQVEDIVELVLSAFSESELAVLPMVGGDTTLLPELYRLSVRTAALEGKVTVCEETKSARILSVSCSYGPGTFFLGSQKQRDLGFDDFFNKLSTEGKQWWAEYFERVKHMPSIVVDSWFVTILATATSEERKEYGSSVLREVQRIAAGDQTCVALNATSEKNVAFYSSLGFKVVHTAERTTPYGTWISYITTWSQE</sequence>
<reference evidence="1 2" key="1">
    <citation type="journal article" date="2018" name="Evol. Lett.">
        <title>Horizontal gene cluster transfer increased hallucinogenic mushroom diversity.</title>
        <authorList>
            <person name="Reynolds H.T."/>
            <person name="Vijayakumar V."/>
            <person name="Gluck-Thaler E."/>
            <person name="Korotkin H.B."/>
            <person name="Matheny P.B."/>
            <person name="Slot J.C."/>
        </authorList>
    </citation>
    <scope>NUCLEOTIDE SEQUENCE [LARGE SCALE GENOMIC DNA]</scope>
    <source>
        <strain evidence="1 2">SRW20</strain>
    </source>
</reference>
<evidence type="ECO:0008006" key="3">
    <source>
        <dbReference type="Google" id="ProtNLM"/>
    </source>
</evidence>
<evidence type="ECO:0000313" key="2">
    <source>
        <dbReference type="Proteomes" id="UP000284706"/>
    </source>
</evidence>
<keyword evidence="2" id="KW-1185">Reference proteome</keyword>
<dbReference type="Gene3D" id="3.40.630.30">
    <property type="match status" value="1"/>
</dbReference>
<dbReference type="SUPFAM" id="SSF55729">
    <property type="entry name" value="Acyl-CoA N-acyltransferases (Nat)"/>
    <property type="match status" value="1"/>
</dbReference>
<dbReference type="InterPro" id="IPR016181">
    <property type="entry name" value="Acyl_CoA_acyltransferase"/>
</dbReference>